<gene>
    <name evidence="1" type="ORF">C2S_3696</name>
</gene>
<accession>A0A9Q9U5D0</accession>
<organism evidence="1 2">
    <name type="scientific">Fusarium fujikuroi</name>
    <name type="common">Bakanae and foot rot disease fungus</name>
    <name type="synonym">Gibberella fujikuroi</name>
    <dbReference type="NCBI Taxonomy" id="5127"/>
    <lineage>
        <taxon>Eukaryota</taxon>
        <taxon>Fungi</taxon>
        <taxon>Dikarya</taxon>
        <taxon>Ascomycota</taxon>
        <taxon>Pezizomycotina</taxon>
        <taxon>Sordariomycetes</taxon>
        <taxon>Hypocreomycetidae</taxon>
        <taxon>Hypocreales</taxon>
        <taxon>Nectriaceae</taxon>
        <taxon>Fusarium</taxon>
        <taxon>Fusarium fujikuroi species complex</taxon>
    </lineage>
</organism>
<name>A0A9Q9U5D0_FUSFU</name>
<evidence type="ECO:0000313" key="1">
    <source>
        <dbReference type="EMBL" id="VTT58798.1"/>
    </source>
</evidence>
<evidence type="ECO:0000313" key="2">
    <source>
        <dbReference type="Proteomes" id="UP000760494"/>
    </source>
</evidence>
<comment type="caution">
    <text evidence="1">The sequence shown here is derived from an EMBL/GenBank/DDBJ whole genome shotgun (WGS) entry which is preliminary data.</text>
</comment>
<dbReference type="Proteomes" id="UP000760494">
    <property type="component" value="Unassembled WGS sequence"/>
</dbReference>
<protein>
    <submittedName>
        <fullName evidence="1">Uncharacterized protein</fullName>
    </submittedName>
</protein>
<reference evidence="1" key="1">
    <citation type="submission" date="2019-05" db="EMBL/GenBank/DDBJ databases">
        <authorList>
            <person name="Piombo E."/>
        </authorList>
    </citation>
    <scope>NUCLEOTIDE SEQUENCE</scope>
    <source>
        <strain evidence="1">C2S</strain>
    </source>
</reference>
<proteinExistence type="predicted"/>
<dbReference type="EMBL" id="CABFJX010000024">
    <property type="protein sequence ID" value="VTT58798.1"/>
    <property type="molecule type" value="Genomic_DNA"/>
</dbReference>
<sequence>MDDEKMILEGYEDLEEGEILEDGEILEEIEIVDRRSQTHGKWSAQPGVFDASFYDSSSQTIDLVVDPNSLDSRVSVEL</sequence>
<dbReference type="AlphaFoldDB" id="A0A9Q9U5D0"/>